<dbReference type="GO" id="GO:0046983">
    <property type="term" value="F:protein dimerization activity"/>
    <property type="evidence" value="ECO:0007669"/>
    <property type="project" value="InterPro"/>
</dbReference>
<feature type="compositionally biased region" description="Acidic residues" evidence="4">
    <location>
        <begin position="194"/>
        <end position="203"/>
    </location>
</feature>
<feature type="region of interest" description="Disordered" evidence="4">
    <location>
        <begin position="182"/>
        <end position="213"/>
    </location>
</feature>
<evidence type="ECO:0000313" key="7">
    <source>
        <dbReference type="Ensembl" id="ENSACDP00005025428.1"/>
    </source>
</evidence>
<dbReference type="PANTHER" id="PTHR21502:SF7">
    <property type="entry name" value="RAB-INTERACTING LYSOSOMAL PROTEIN"/>
    <property type="match status" value="1"/>
</dbReference>
<feature type="compositionally biased region" description="Basic and acidic residues" evidence="4">
    <location>
        <begin position="184"/>
        <end position="193"/>
    </location>
</feature>
<dbReference type="PROSITE" id="PS51776">
    <property type="entry name" value="RH1"/>
    <property type="match status" value="1"/>
</dbReference>
<dbReference type="InterPro" id="IPR021563">
    <property type="entry name" value="RILP_dimer"/>
</dbReference>
<evidence type="ECO:0000313" key="8">
    <source>
        <dbReference type="Proteomes" id="UP000694521"/>
    </source>
</evidence>
<dbReference type="Gene3D" id="6.10.230.10">
    <property type="match status" value="1"/>
</dbReference>
<dbReference type="AlphaFoldDB" id="A0A8B9ERV8"/>
<evidence type="ECO:0000256" key="4">
    <source>
        <dbReference type="SAM" id="MobiDB-lite"/>
    </source>
</evidence>
<reference evidence="7" key="1">
    <citation type="submission" date="2025-08" db="UniProtKB">
        <authorList>
            <consortium name="Ensembl"/>
        </authorList>
    </citation>
    <scope>IDENTIFICATION</scope>
</reference>
<dbReference type="GO" id="GO:0031267">
    <property type="term" value="F:small GTPase binding"/>
    <property type="evidence" value="ECO:0007669"/>
    <property type="project" value="TreeGrafter"/>
</dbReference>
<dbReference type="GO" id="GO:0045022">
    <property type="term" value="P:early endosome to late endosome transport"/>
    <property type="evidence" value="ECO:0007669"/>
    <property type="project" value="TreeGrafter"/>
</dbReference>
<evidence type="ECO:0000259" key="5">
    <source>
        <dbReference type="PROSITE" id="PS51776"/>
    </source>
</evidence>
<dbReference type="Ensembl" id="ENSACDT00005030319.1">
    <property type="protein sequence ID" value="ENSACDP00005025428.1"/>
    <property type="gene ID" value="ENSACDG00005018389.1"/>
</dbReference>
<dbReference type="Pfam" id="PF09744">
    <property type="entry name" value="RH1"/>
    <property type="match status" value="1"/>
</dbReference>
<keyword evidence="8" id="KW-1185">Reference proteome</keyword>
<dbReference type="GO" id="GO:0015031">
    <property type="term" value="P:protein transport"/>
    <property type="evidence" value="ECO:0007669"/>
    <property type="project" value="UniProtKB-KW"/>
</dbReference>
<dbReference type="Gene3D" id="1.20.58.1770">
    <property type="match status" value="1"/>
</dbReference>
<feature type="region of interest" description="Disordered" evidence="4">
    <location>
        <begin position="313"/>
        <end position="338"/>
    </location>
</feature>
<dbReference type="GO" id="GO:0036064">
    <property type="term" value="C:ciliary basal body"/>
    <property type="evidence" value="ECO:0007669"/>
    <property type="project" value="TreeGrafter"/>
</dbReference>
<feature type="region of interest" description="Disordered" evidence="4">
    <location>
        <begin position="76"/>
        <end position="101"/>
    </location>
</feature>
<dbReference type="GO" id="GO:0051959">
    <property type="term" value="F:dynein light intermediate chain binding"/>
    <property type="evidence" value="ECO:0007669"/>
    <property type="project" value="TreeGrafter"/>
</dbReference>
<accession>A0A8B9ERV8</accession>
<proteinExistence type="predicted"/>
<feature type="domain" description="RH1" evidence="5">
    <location>
        <begin position="7"/>
        <end position="105"/>
    </location>
</feature>
<keyword evidence="1" id="KW-0813">Transport</keyword>
<feature type="domain" description="RH2" evidence="6">
    <location>
        <begin position="215"/>
        <end position="292"/>
    </location>
</feature>
<dbReference type="Pfam" id="PF11461">
    <property type="entry name" value="RILP"/>
    <property type="match status" value="1"/>
</dbReference>
<dbReference type="Proteomes" id="UP000694521">
    <property type="component" value="Unplaced"/>
</dbReference>
<dbReference type="PROSITE" id="PS51777">
    <property type="entry name" value="RH2"/>
    <property type="match status" value="1"/>
</dbReference>
<organism evidence="7 8">
    <name type="scientific">Anser cygnoides</name>
    <name type="common">Swan goose</name>
    <dbReference type="NCBI Taxonomy" id="8845"/>
    <lineage>
        <taxon>Eukaryota</taxon>
        <taxon>Metazoa</taxon>
        <taxon>Chordata</taxon>
        <taxon>Craniata</taxon>
        <taxon>Vertebrata</taxon>
        <taxon>Euteleostomi</taxon>
        <taxon>Archelosauria</taxon>
        <taxon>Archosauria</taxon>
        <taxon>Dinosauria</taxon>
        <taxon>Saurischia</taxon>
        <taxon>Theropoda</taxon>
        <taxon>Coelurosauria</taxon>
        <taxon>Aves</taxon>
        <taxon>Neognathae</taxon>
        <taxon>Galloanserae</taxon>
        <taxon>Anseriformes</taxon>
        <taxon>Anatidae</taxon>
        <taxon>Anserinae</taxon>
        <taxon>Anser</taxon>
    </lineage>
</organism>
<protein>
    <submittedName>
        <fullName evidence="7">Rab interacting lysosomal protein</fullName>
    </submittedName>
</protein>
<evidence type="ECO:0000256" key="1">
    <source>
        <dbReference type="ARBA" id="ARBA00022448"/>
    </source>
</evidence>
<dbReference type="PANTHER" id="PTHR21502">
    <property type="entry name" value="ZINC FINGER PROTEIN DZIP1"/>
    <property type="match status" value="1"/>
</dbReference>
<evidence type="ECO:0000256" key="2">
    <source>
        <dbReference type="ARBA" id="ARBA00022927"/>
    </source>
</evidence>
<dbReference type="InterPro" id="IPR034744">
    <property type="entry name" value="RH2"/>
</dbReference>
<dbReference type="GO" id="GO:0005764">
    <property type="term" value="C:lysosome"/>
    <property type="evidence" value="ECO:0007669"/>
    <property type="project" value="TreeGrafter"/>
</dbReference>
<evidence type="ECO:0000259" key="6">
    <source>
        <dbReference type="PROSITE" id="PS51777"/>
    </source>
</evidence>
<dbReference type="InterPro" id="IPR051241">
    <property type="entry name" value="DZIP_RILPL"/>
</dbReference>
<name>A0A8B9ERV8_ANSCY</name>
<evidence type="ECO:0000256" key="3">
    <source>
        <dbReference type="ARBA" id="ARBA00023054"/>
    </source>
</evidence>
<sequence length="492" mass="53903">MAEPLRGAEPLWQTPPGRLAPPHVYRMASALGAELRRLSGRFGPDAVAGLVPPVVRLLELLEALVAPRVVGTDAGWQHEGVPGSPELLTPVPPRLGADSTARKEREVMLRLKEVVDKQRDEIRAQAHEIVCKSRDTEALQEQLHRFMSMNEDLRHKVAVVQAQLKSALEKKSDLEAVVVQTQREMNRRSRAASEEGEPLPDEEPQPRAAGRSPAHCCFSKEELQQILQERNELKTNLFLVQEELAYYQRELLNEDRVPSFFLDAMKSTIKRQKRKIRAKMLGTAEESSWLCCSGRRRWLVLLGAPGAGKGRDALGAPGWDLPGQAGQGRDGSSPPIRNLSVQPTVPLERQNGIFRSTGVPPAPHSLFFLLLKMLLACVLGGAACFARTLPPDSCHHALPCSPLLGVTPCPAGPGWSPSRRRAVAGGAPETAFSWHRPWVGWGLRRAGDVPPAPSQGSSSARRSLERRARFSCLRTSAWAAALLPRPCGTGVC</sequence>
<dbReference type="GO" id="GO:0060271">
    <property type="term" value="P:cilium assembly"/>
    <property type="evidence" value="ECO:0007669"/>
    <property type="project" value="TreeGrafter"/>
</dbReference>
<dbReference type="InterPro" id="IPR034743">
    <property type="entry name" value="RH1"/>
</dbReference>
<dbReference type="SUPFAM" id="SSF161256">
    <property type="entry name" value="RILP dimerisation region"/>
    <property type="match status" value="1"/>
</dbReference>
<keyword evidence="2" id="KW-0653">Protein transport</keyword>
<keyword evidence="3" id="KW-0175">Coiled coil</keyword>
<reference evidence="7" key="2">
    <citation type="submission" date="2025-09" db="UniProtKB">
        <authorList>
            <consortium name="Ensembl"/>
        </authorList>
    </citation>
    <scope>IDENTIFICATION</scope>
</reference>